<name>A0A401ILQ1_APHSA</name>
<dbReference type="InterPro" id="IPR029069">
    <property type="entry name" value="HotDog_dom_sf"/>
</dbReference>
<organism evidence="3 4">
    <name type="scientific">Aphanothece sacrum FPU1</name>
    <dbReference type="NCBI Taxonomy" id="1920663"/>
    <lineage>
        <taxon>Bacteria</taxon>
        <taxon>Bacillati</taxon>
        <taxon>Cyanobacteriota</taxon>
        <taxon>Cyanophyceae</taxon>
        <taxon>Oscillatoriophycideae</taxon>
        <taxon>Chroococcales</taxon>
        <taxon>Aphanothecaceae</taxon>
        <taxon>Aphanothece</taxon>
    </lineage>
</organism>
<dbReference type="EC" id="3.1.2.28" evidence="2"/>
<dbReference type="HAMAP" id="MF_02101">
    <property type="entry name" value="DHNA_CoA_hydrolase"/>
    <property type="match status" value="1"/>
</dbReference>
<dbReference type="UniPathway" id="UPA00995"/>
<comment type="catalytic activity">
    <reaction evidence="2">
        <text>1,4-dihydroxy-2-naphthoyl-CoA + H2O = 1,4-dihydroxy-2-naphthoate + CoA + H(+)</text>
        <dbReference type="Rhea" id="RHEA:26309"/>
        <dbReference type="ChEBI" id="CHEBI:11173"/>
        <dbReference type="ChEBI" id="CHEBI:15377"/>
        <dbReference type="ChEBI" id="CHEBI:15378"/>
        <dbReference type="ChEBI" id="CHEBI:57287"/>
        <dbReference type="ChEBI" id="CHEBI:58897"/>
        <dbReference type="EC" id="3.1.2.28"/>
    </reaction>
</comment>
<dbReference type="Gene3D" id="3.10.129.10">
    <property type="entry name" value="Hotdog Thioesterase"/>
    <property type="match status" value="1"/>
</dbReference>
<comment type="pathway">
    <text evidence="2">Cofactor biosynthesis; phylloquinone biosynthesis.</text>
</comment>
<dbReference type="InterPro" id="IPR050563">
    <property type="entry name" value="4-hydroxybenzoyl-CoA_TE"/>
</dbReference>
<accession>A0A401ILQ1</accession>
<dbReference type="PANTHER" id="PTHR31793:SF37">
    <property type="entry name" value="ACYL-COA THIOESTER HYDROLASE YBGC"/>
    <property type="match status" value="1"/>
</dbReference>
<feature type="active site" evidence="2">
    <location>
        <position position="17"/>
    </location>
</feature>
<evidence type="ECO:0000313" key="3">
    <source>
        <dbReference type="EMBL" id="GBF82190.1"/>
    </source>
</evidence>
<keyword evidence="1 2" id="KW-0378">Hydrolase</keyword>
<evidence type="ECO:0000256" key="1">
    <source>
        <dbReference type="ARBA" id="ARBA00022801"/>
    </source>
</evidence>
<reference evidence="4" key="1">
    <citation type="submission" date="2017-05" db="EMBL/GenBank/DDBJ databases">
        <title>Physiological properties and genetic analysis related to exopolysaccharide production of fresh-water unicellular cyanobacterium Aphanothece sacrum, Suizenji Nori, that has been cultured as a food source in Japan.</title>
        <authorList>
            <person name="Kanesaki Y."/>
            <person name="Yoshikawa S."/>
            <person name="Ohki K."/>
        </authorList>
    </citation>
    <scope>NUCLEOTIDE SEQUENCE [LARGE SCALE GENOMIC DNA]</scope>
    <source>
        <strain evidence="4">FPU1</strain>
    </source>
</reference>
<dbReference type="Proteomes" id="UP000287247">
    <property type="component" value="Unassembled WGS sequence"/>
</dbReference>
<dbReference type="SUPFAM" id="SSF54637">
    <property type="entry name" value="Thioesterase/thiol ester dehydrase-isomerase"/>
    <property type="match status" value="1"/>
</dbReference>
<comment type="similarity">
    <text evidence="2">Belongs to the 4-hydroxybenzoyl-CoA thioesterase family. DHNA-CoA hydrolase subfamily.</text>
</comment>
<dbReference type="EMBL" id="BDQK01000016">
    <property type="protein sequence ID" value="GBF82190.1"/>
    <property type="molecule type" value="Genomic_DNA"/>
</dbReference>
<evidence type="ECO:0000313" key="4">
    <source>
        <dbReference type="Proteomes" id="UP000287247"/>
    </source>
</evidence>
<dbReference type="GO" id="GO:0047617">
    <property type="term" value="F:fatty acyl-CoA hydrolase activity"/>
    <property type="evidence" value="ECO:0007669"/>
    <property type="project" value="TreeGrafter"/>
</dbReference>
<dbReference type="Pfam" id="PF13279">
    <property type="entry name" value="4HBT_2"/>
    <property type="match status" value="1"/>
</dbReference>
<dbReference type="CDD" id="cd00586">
    <property type="entry name" value="4HBT"/>
    <property type="match status" value="1"/>
</dbReference>
<keyword evidence="4" id="KW-1185">Reference proteome</keyword>
<evidence type="ECO:0000256" key="2">
    <source>
        <dbReference type="HAMAP-Rule" id="MF_02101"/>
    </source>
</evidence>
<comment type="pathway">
    <text evidence="2">Quinol/quinone metabolism; 1,4-dihydroxy-2-naphthoate biosynthesis; 1,4-dihydroxy-2-naphthoate from chorismate: step 7/7.</text>
</comment>
<dbReference type="GO" id="GO:0061522">
    <property type="term" value="F:1,4-dihydroxy-2-naphthoyl-CoA thioesterase activity"/>
    <property type="evidence" value="ECO:0007669"/>
    <property type="project" value="UniProtKB-EC"/>
</dbReference>
<protein>
    <recommendedName>
        <fullName evidence="2">1,4-dihydroxy-2-naphthoyl-CoA hydrolase</fullName>
        <shortName evidence="2">DHNA-CoA hydrolase</shortName>
        <ecNumber evidence="2">3.1.2.28</ecNumber>
    </recommendedName>
    <alternativeName>
        <fullName evidence="2">DHNA-CoA thioesterase</fullName>
    </alternativeName>
</protein>
<dbReference type="GO" id="GO:0042372">
    <property type="term" value="P:phylloquinone biosynthetic process"/>
    <property type="evidence" value="ECO:0007669"/>
    <property type="project" value="UniProtKB-UniRule"/>
</dbReference>
<sequence length="135" mass="15406">MTVILTYYRTIRLSDTDAAGVVYFASLLSICHEAYESSLETAEIDLKTFFRDPQMVIPIVHAEITFFQPLWSGDRLKIDLTAVQLNQTEFEISYKILLSSSDDKSIAQAKTRHVCINPTSRQRVPLSESMVKWLS</sequence>
<dbReference type="PANTHER" id="PTHR31793">
    <property type="entry name" value="4-HYDROXYBENZOYL-COA THIOESTERASE FAMILY MEMBER"/>
    <property type="match status" value="1"/>
</dbReference>
<dbReference type="AlphaFoldDB" id="A0A401ILQ1"/>
<proteinExistence type="inferred from homology"/>
<dbReference type="UniPathway" id="UPA01057">
    <property type="reaction ID" value="UER01033"/>
</dbReference>
<comment type="caution">
    <text evidence="3">The sequence shown here is derived from an EMBL/GenBank/DDBJ whole genome shotgun (WGS) entry which is preliminary data.</text>
</comment>
<dbReference type="InterPro" id="IPR022829">
    <property type="entry name" value="DHNA_CoA_hydrolase"/>
</dbReference>
<gene>
    <name evidence="3" type="ORF">AsFPU1_3618</name>
</gene>
<comment type="function">
    <text evidence="2">Catalyzes the hydrolysis of 1,4-dihydroxy-2-naphthoyl-CoA (DHNA-CoA) to 1,4-dihydroxy-2-naphthoate (DHNA), a reaction involved in phylloquinone (vitamin K1) biosynthesis.</text>
</comment>